<name>A0A9P4I0Y6_9PEZI</name>
<gene>
    <name evidence="2" type="ORF">K490DRAFT_62773</name>
</gene>
<feature type="compositionally biased region" description="Polar residues" evidence="1">
    <location>
        <begin position="83"/>
        <end position="104"/>
    </location>
</feature>
<comment type="caution">
    <text evidence="2">The sequence shown here is derived from an EMBL/GenBank/DDBJ whole genome shotgun (WGS) entry which is preliminary data.</text>
</comment>
<keyword evidence="3" id="KW-1185">Reference proteome</keyword>
<evidence type="ECO:0000313" key="2">
    <source>
        <dbReference type="EMBL" id="KAF2089896.1"/>
    </source>
</evidence>
<evidence type="ECO:0000256" key="1">
    <source>
        <dbReference type="SAM" id="MobiDB-lite"/>
    </source>
</evidence>
<dbReference type="EMBL" id="ML978713">
    <property type="protein sequence ID" value="KAF2089896.1"/>
    <property type="molecule type" value="Genomic_DNA"/>
</dbReference>
<evidence type="ECO:0000313" key="3">
    <source>
        <dbReference type="Proteomes" id="UP000799776"/>
    </source>
</evidence>
<accession>A0A9P4I0Y6</accession>
<feature type="compositionally biased region" description="Pro residues" evidence="1">
    <location>
        <begin position="272"/>
        <end position="281"/>
    </location>
</feature>
<dbReference type="Proteomes" id="UP000799776">
    <property type="component" value="Unassembled WGS sequence"/>
</dbReference>
<feature type="region of interest" description="Disordered" evidence="1">
    <location>
        <begin position="265"/>
        <end position="291"/>
    </location>
</feature>
<sequence length="291" mass="31832">MAQRVLDLFKYDHQLSVRYNQLLGGKPEHIMDQTHLGYEYCQQPMRQATPPLQYVQSLERDLAGDIGISIDGSYATVPVDAGSTFTPSARNPSSGQTQPSLTSSYHRRPAHSLQPATPQTRASTSRSTGLSAPGSTTTTINITSSTSYGTQYSFPSINLPQNHTSHPANSTTGSVESAGYISIKASHPTSIAPNHQFQLHPHHPTPLLHAHPLLQPHPRRHDPLPRHHHHPFHTFPFTTPTPTPTASITLIPPLPLHQPHAHALTLSTNPQPKKPTSPSPAPRCHSAGRRR</sequence>
<dbReference type="PANTHER" id="PTHR37842">
    <property type="match status" value="1"/>
</dbReference>
<dbReference type="AlphaFoldDB" id="A0A9P4I0Y6"/>
<reference evidence="2" key="1">
    <citation type="journal article" date="2020" name="Stud. Mycol.">
        <title>101 Dothideomycetes genomes: a test case for predicting lifestyles and emergence of pathogens.</title>
        <authorList>
            <person name="Haridas S."/>
            <person name="Albert R."/>
            <person name="Binder M."/>
            <person name="Bloem J."/>
            <person name="Labutti K."/>
            <person name="Salamov A."/>
            <person name="Andreopoulos B."/>
            <person name="Baker S."/>
            <person name="Barry K."/>
            <person name="Bills G."/>
            <person name="Bluhm B."/>
            <person name="Cannon C."/>
            <person name="Castanera R."/>
            <person name="Culley D."/>
            <person name="Daum C."/>
            <person name="Ezra D."/>
            <person name="Gonzalez J."/>
            <person name="Henrissat B."/>
            <person name="Kuo A."/>
            <person name="Liang C."/>
            <person name="Lipzen A."/>
            <person name="Lutzoni F."/>
            <person name="Magnuson J."/>
            <person name="Mondo S."/>
            <person name="Nolan M."/>
            <person name="Ohm R."/>
            <person name="Pangilinan J."/>
            <person name="Park H.-J."/>
            <person name="Ramirez L."/>
            <person name="Alfaro M."/>
            <person name="Sun H."/>
            <person name="Tritt A."/>
            <person name="Yoshinaga Y."/>
            <person name="Zwiers L.-H."/>
            <person name="Turgeon B."/>
            <person name="Goodwin S."/>
            <person name="Spatafora J."/>
            <person name="Crous P."/>
            <person name="Grigoriev I."/>
        </authorList>
    </citation>
    <scope>NUCLEOTIDE SEQUENCE</scope>
    <source>
        <strain evidence="2">CBS 121410</strain>
    </source>
</reference>
<dbReference type="GO" id="GO:0016787">
    <property type="term" value="F:hydrolase activity"/>
    <property type="evidence" value="ECO:0007669"/>
    <property type="project" value="UniProtKB-KW"/>
</dbReference>
<organism evidence="2 3">
    <name type="scientific">Saccharata proteae CBS 121410</name>
    <dbReference type="NCBI Taxonomy" id="1314787"/>
    <lineage>
        <taxon>Eukaryota</taxon>
        <taxon>Fungi</taxon>
        <taxon>Dikarya</taxon>
        <taxon>Ascomycota</taxon>
        <taxon>Pezizomycotina</taxon>
        <taxon>Dothideomycetes</taxon>
        <taxon>Dothideomycetes incertae sedis</taxon>
        <taxon>Botryosphaeriales</taxon>
        <taxon>Saccharataceae</taxon>
        <taxon>Saccharata</taxon>
    </lineage>
</organism>
<feature type="region of interest" description="Disordered" evidence="1">
    <location>
        <begin position="83"/>
        <end position="143"/>
    </location>
</feature>
<protein>
    <submittedName>
        <fullName evidence="2">Glycoside hydrolase family 115 protein</fullName>
    </submittedName>
</protein>
<dbReference type="OrthoDB" id="4849794at2759"/>
<proteinExistence type="predicted"/>
<keyword evidence="2" id="KW-0378">Hydrolase</keyword>
<dbReference type="Gene3D" id="1.20.58.2150">
    <property type="match status" value="1"/>
</dbReference>
<feature type="compositionally biased region" description="Polar residues" evidence="1">
    <location>
        <begin position="114"/>
        <end position="134"/>
    </location>
</feature>
<dbReference type="PANTHER" id="PTHR37842:SF2">
    <property type="entry name" value="GYLCOSYL HYDROLASE 115 C-TERMINAL DOMAIN-CONTAINING PROTEIN"/>
    <property type="match status" value="1"/>
</dbReference>